<comment type="caution">
    <text evidence="3">The sequence shown here is derived from an EMBL/GenBank/DDBJ whole genome shotgun (WGS) entry which is preliminary data.</text>
</comment>
<proteinExistence type="inferred from homology"/>
<name>A0A5C8PH15_9HYPH</name>
<protein>
    <submittedName>
        <fullName evidence="3">VacJ family lipoprotein</fullName>
    </submittedName>
</protein>
<keyword evidence="3" id="KW-0449">Lipoprotein</keyword>
<accession>A0A5C8PH15</accession>
<dbReference type="PRINTS" id="PR01805">
    <property type="entry name" value="VACJLIPOPROT"/>
</dbReference>
<dbReference type="Proteomes" id="UP000321638">
    <property type="component" value="Unassembled WGS sequence"/>
</dbReference>
<organism evidence="3 4">
    <name type="scientific">Vineibacter terrae</name>
    <dbReference type="NCBI Taxonomy" id="2586908"/>
    <lineage>
        <taxon>Bacteria</taxon>
        <taxon>Pseudomonadati</taxon>
        <taxon>Pseudomonadota</taxon>
        <taxon>Alphaproteobacteria</taxon>
        <taxon>Hyphomicrobiales</taxon>
        <taxon>Vineibacter</taxon>
    </lineage>
</organism>
<dbReference type="EMBL" id="VDUZ01000030">
    <property type="protein sequence ID" value="TXL72801.1"/>
    <property type="molecule type" value="Genomic_DNA"/>
</dbReference>
<evidence type="ECO:0000313" key="4">
    <source>
        <dbReference type="Proteomes" id="UP000321638"/>
    </source>
</evidence>
<keyword evidence="4" id="KW-1185">Reference proteome</keyword>
<dbReference type="GO" id="GO:0016020">
    <property type="term" value="C:membrane"/>
    <property type="evidence" value="ECO:0007669"/>
    <property type="project" value="InterPro"/>
</dbReference>
<dbReference type="Pfam" id="PF04333">
    <property type="entry name" value="MlaA"/>
    <property type="match status" value="1"/>
</dbReference>
<comment type="similarity">
    <text evidence="1">Belongs to the MlaA family.</text>
</comment>
<dbReference type="PANTHER" id="PTHR30035:SF3">
    <property type="entry name" value="INTERMEMBRANE PHOSPHOLIPID TRANSPORT SYSTEM LIPOPROTEIN MLAA"/>
    <property type="match status" value="1"/>
</dbReference>
<evidence type="ECO:0000313" key="3">
    <source>
        <dbReference type="EMBL" id="TXL72801.1"/>
    </source>
</evidence>
<gene>
    <name evidence="3" type="ORF">FHP25_23810</name>
</gene>
<dbReference type="AlphaFoldDB" id="A0A5C8PH15"/>
<sequence>MMPSWFSGARRAVAVLAVAGALVGGCATPEEGEVWDPLETPNRFMFALNKTLDTLILRPLAVTYRDLTPNGVQRGTRNVLNNMGEPVTAINELAQGEGTRAAQTVARFLINSTIGVLGIFDVAKDFGLPQTKEDFGQTIGVWAKAPPEDGGPYLVLPLAGPSNARDAVGMLVDYLIDPFRITATHFDVEWLLYARTGAEALDGRSRVIQALDDIEKNSVDFYSAMRSAYTQRRAAQIRQRGVVSASTLPLDGPGRAEIGLAR</sequence>
<dbReference type="OrthoDB" id="9785326at2"/>
<keyword evidence="2" id="KW-0732">Signal</keyword>
<evidence type="ECO:0000256" key="1">
    <source>
        <dbReference type="ARBA" id="ARBA00010634"/>
    </source>
</evidence>
<evidence type="ECO:0000256" key="2">
    <source>
        <dbReference type="ARBA" id="ARBA00022729"/>
    </source>
</evidence>
<dbReference type="InterPro" id="IPR007428">
    <property type="entry name" value="MlaA"/>
</dbReference>
<dbReference type="GO" id="GO:0120010">
    <property type="term" value="P:intermembrane phospholipid transfer"/>
    <property type="evidence" value="ECO:0007669"/>
    <property type="project" value="TreeGrafter"/>
</dbReference>
<dbReference type="PANTHER" id="PTHR30035">
    <property type="entry name" value="LIPOPROTEIN VACJ-RELATED"/>
    <property type="match status" value="1"/>
</dbReference>
<reference evidence="3 4" key="1">
    <citation type="submission" date="2019-06" db="EMBL/GenBank/DDBJ databases">
        <title>New taxonomy in bacterial strain CC-CFT640, isolated from vineyard.</title>
        <authorList>
            <person name="Lin S.-Y."/>
            <person name="Tsai C.-F."/>
            <person name="Young C.-C."/>
        </authorList>
    </citation>
    <scope>NUCLEOTIDE SEQUENCE [LARGE SCALE GENOMIC DNA]</scope>
    <source>
        <strain evidence="3 4">CC-CFT640</strain>
    </source>
</reference>